<gene>
    <name evidence="1" type="ORF">BW143_18010</name>
</gene>
<protein>
    <submittedName>
        <fullName evidence="1">Uncharacterized protein</fullName>
    </submittedName>
</protein>
<sequence>MKKVNFRQGMTFKEIGEQMQSYVTAYWKKTLDDHQEAFLKAFPEMEDATYGLYLDKLLPPVFESLEQSGFITIQDPRKGDFFIGKGLNFRHSMEKWGAENCRSRVFWAVIGDQQQKPIGTLLFDFFHSHAGFDVPLAPQIYTLEETERDRIVAAVKQIKET</sequence>
<reference evidence="1 2" key="1">
    <citation type="submission" date="2017-01" db="EMBL/GenBank/DDBJ databases">
        <title>Bacillus phylogenomics.</title>
        <authorList>
            <person name="Dunlap C."/>
        </authorList>
    </citation>
    <scope>NUCLEOTIDE SEQUENCE [LARGE SCALE GENOMIC DNA]</scope>
    <source>
        <strain evidence="1 2">NRRL B-41282</strain>
    </source>
</reference>
<dbReference type="OrthoDB" id="2916119at2"/>
<name>A0A1R1S056_9BACI</name>
<evidence type="ECO:0000313" key="1">
    <source>
        <dbReference type="EMBL" id="OMI00912.1"/>
    </source>
</evidence>
<organism evidence="1 2">
    <name type="scientific">Bacillus swezeyi</name>
    <dbReference type="NCBI Taxonomy" id="1925020"/>
    <lineage>
        <taxon>Bacteria</taxon>
        <taxon>Bacillati</taxon>
        <taxon>Bacillota</taxon>
        <taxon>Bacilli</taxon>
        <taxon>Bacillales</taxon>
        <taxon>Bacillaceae</taxon>
        <taxon>Bacillus</taxon>
    </lineage>
</organism>
<proteinExistence type="predicted"/>
<dbReference type="AlphaFoldDB" id="A0A1R1S056"/>
<dbReference type="Pfam" id="PF19486">
    <property type="entry name" value="DUF6022"/>
    <property type="match status" value="1"/>
</dbReference>
<comment type="caution">
    <text evidence="1">The sequence shown here is derived from an EMBL/GenBank/DDBJ whole genome shotgun (WGS) entry which is preliminary data.</text>
</comment>
<dbReference type="InterPro" id="IPR046064">
    <property type="entry name" value="DUF6022"/>
</dbReference>
<accession>A0A1R1QCN0</accession>
<accession>A0A1R1S056</accession>
<dbReference type="RefSeq" id="WP_076760835.1">
    <property type="nucleotide sequence ID" value="NZ_JARMMK010000003.1"/>
</dbReference>
<keyword evidence="2" id="KW-1185">Reference proteome</keyword>
<dbReference type="Proteomes" id="UP000187367">
    <property type="component" value="Unassembled WGS sequence"/>
</dbReference>
<evidence type="ECO:0000313" key="2">
    <source>
        <dbReference type="Proteomes" id="UP000187367"/>
    </source>
</evidence>
<dbReference type="EMBL" id="MTJL01000037">
    <property type="protein sequence ID" value="OMI00912.1"/>
    <property type="molecule type" value="Genomic_DNA"/>
</dbReference>